<protein>
    <submittedName>
        <fullName evidence="3">Integron integrase</fullName>
    </submittedName>
</protein>
<accession>A0A0B4XL40</accession>
<proteinExistence type="predicted"/>
<organism evidence="3 4">
    <name type="scientific">Isoalcanivorax pacificus W11-5</name>
    <dbReference type="NCBI Taxonomy" id="391936"/>
    <lineage>
        <taxon>Bacteria</taxon>
        <taxon>Pseudomonadati</taxon>
        <taxon>Pseudomonadota</taxon>
        <taxon>Gammaproteobacteria</taxon>
        <taxon>Oceanospirillales</taxon>
        <taxon>Alcanivoracaceae</taxon>
        <taxon>Isoalcanivorax</taxon>
    </lineage>
</organism>
<dbReference type="InterPro" id="IPR010998">
    <property type="entry name" value="Integrase_recombinase_N"/>
</dbReference>
<evidence type="ECO:0000256" key="1">
    <source>
        <dbReference type="ARBA" id="ARBA00023125"/>
    </source>
</evidence>
<dbReference type="AlphaFoldDB" id="A0A0B4XL40"/>
<sequence length="113" mass="13362">MRKDIRRKPKLHGQFRNIIRAHHYNVRTEKTYWYWTRYFIRFHRMRHPSEITKPKISAFLTRLAAARCHSSYSMRLFFCIASSLPGHATALPNIPRTVSHAPTSIPTIINNSN</sequence>
<dbReference type="HOGENOM" id="CLU_2128178_0_0_6"/>
<keyword evidence="1" id="KW-0238">DNA-binding</keyword>
<dbReference type="GO" id="GO:0015074">
    <property type="term" value="P:DNA integration"/>
    <property type="evidence" value="ECO:0007669"/>
    <property type="project" value="InterPro"/>
</dbReference>
<keyword evidence="4" id="KW-1185">Reference proteome</keyword>
<dbReference type="Pfam" id="PF13495">
    <property type="entry name" value="Phage_int_SAM_4"/>
    <property type="match status" value="1"/>
</dbReference>
<dbReference type="OrthoDB" id="9801717at2"/>
<evidence type="ECO:0000313" key="3">
    <source>
        <dbReference type="EMBL" id="AJD47087.1"/>
    </source>
</evidence>
<dbReference type="KEGG" id="apac:S7S_03325"/>
<dbReference type="EMBL" id="CP004387">
    <property type="protein sequence ID" value="AJD47087.1"/>
    <property type="molecule type" value="Genomic_DNA"/>
</dbReference>
<dbReference type="InterPro" id="IPR004107">
    <property type="entry name" value="Integrase_SAM-like_N"/>
</dbReference>
<dbReference type="GO" id="GO:0003677">
    <property type="term" value="F:DNA binding"/>
    <property type="evidence" value="ECO:0007669"/>
    <property type="project" value="UniProtKB-KW"/>
</dbReference>
<dbReference type="RefSeq" id="WP_008739896.1">
    <property type="nucleotide sequence ID" value="NZ_CP004387.1"/>
</dbReference>
<evidence type="ECO:0000313" key="4">
    <source>
        <dbReference type="Proteomes" id="UP000006764"/>
    </source>
</evidence>
<feature type="domain" description="Integrase SAM-like N-terminal" evidence="2">
    <location>
        <begin position="14"/>
        <end position="84"/>
    </location>
</feature>
<gene>
    <name evidence="3" type="ORF">S7S_03325</name>
</gene>
<dbReference type="Proteomes" id="UP000006764">
    <property type="component" value="Chromosome"/>
</dbReference>
<evidence type="ECO:0000259" key="2">
    <source>
        <dbReference type="Pfam" id="PF13495"/>
    </source>
</evidence>
<reference evidence="3 4" key="1">
    <citation type="journal article" date="2012" name="J. Bacteriol.">
        <title>Genome sequence of an alkane-degrading bacterium, Alcanivorax pacificus type strain W11-5, isolated from deep sea sediment.</title>
        <authorList>
            <person name="Lai Q."/>
            <person name="Shao Z."/>
        </authorList>
    </citation>
    <scope>NUCLEOTIDE SEQUENCE [LARGE SCALE GENOMIC DNA]</scope>
    <source>
        <strain evidence="3 4">W11-5</strain>
    </source>
</reference>
<dbReference type="Gene3D" id="1.10.150.130">
    <property type="match status" value="1"/>
</dbReference>
<dbReference type="STRING" id="391936.S7S_03325"/>
<name>A0A0B4XL40_9GAMM</name>